<dbReference type="GO" id="GO:0016020">
    <property type="term" value="C:membrane"/>
    <property type="evidence" value="ECO:0007669"/>
    <property type="project" value="UniProtKB-SubCell"/>
</dbReference>
<evidence type="ECO:0000313" key="6">
    <source>
        <dbReference type="Proteomes" id="UP000085678"/>
    </source>
</evidence>
<dbReference type="KEGG" id="lak:106164962"/>
<feature type="transmembrane region" description="Helical" evidence="5">
    <location>
        <begin position="135"/>
        <end position="156"/>
    </location>
</feature>
<dbReference type="AlphaFoldDB" id="A0A1S3IK37"/>
<evidence type="ECO:0000256" key="2">
    <source>
        <dbReference type="ARBA" id="ARBA00022692"/>
    </source>
</evidence>
<organism evidence="6 7">
    <name type="scientific">Lingula anatina</name>
    <name type="common">Brachiopod</name>
    <name type="synonym">Lingula unguis</name>
    <dbReference type="NCBI Taxonomy" id="7574"/>
    <lineage>
        <taxon>Eukaryota</taxon>
        <taxon>Metazoa</taxon>
        <taxon>Spiralia</taxon>
        <taxon>Lophotrochozoa</taxon>
        <taxon>Brachiopoda</taxon>
        <taxon>Linguliformea</taxon>
        <taxon>Lingulata</taxon>
        <taxon>Lingulida</taxon>
        <taxon>Linguloidea</taxon>
        <taxon>Lingulidae</taxon>
        <taxon>Lingula</taxon>
    </lineage>
</organism>
<dbReference type="Gene3D" id="1.20.1080.10">
    <property type="entry name" value="Glycerol uptake facilitator protein"/>
    <property type="match status" value="1"/>
</dbReference>
<keyword evidence="4 5" id="KW-0472">Membrane</keyword>
<dbReference type="GO" id="GO:0005737">
    <property type="term" value="C:cytoplasm"/>
    <property type="evidence" value="ECO:0007669"/>
    <property type="project" value="TreeGrafter"/>
</dbReference>
<reference evidence="7" key="1">
    <citation type="submission" date="2025-08" db="UniProtKB">
        <authorList>
            <consortium name="RefSeq"/>
        </authorList>
    </citation>
    <scope>IDENTIFICATION</scope>
    <source>
        <tissue evidence="7">Gonads</tissue>
    </source>
</reference>
<dbReference type="FunCoup" id="A0A1S3IK37">
    <property type="interactions" value="163"/>
</dbReference>
<feature type="transmembrane region" description="Helical" evidence="5">
    <location>
        <begin position="259"/>
        <end position="277"/>
    </location>
</feature>
<evidence type="ECO:0000256" key="4">
    <source>
        <dbReference type="ARBA" id="ARBA00023136"/>
    </source>
</evidence>
<gene>
    <name evidence="7" type="primary">LOC106164962</name>
</gene>
<keyword evidence="2 5" id="KW-0812">Transmembrane</keyword>
<dbReference type="GO" id="GO:0015267">
    <property type="term" value="F:channel activity"/>
    <property type="evidence" value="ECO:0007669"/>
    <property type="project" value="TreeGrafter"/>
</dbReference>
<dbReference type="OrthoDB" id="1580043at2759"/>
<dbReference type="STRING" id="7574.A0A1S3IK37"/>
<evidence type="ECO:0000313" key="7">
    <source>
        <dbReference type="RefSeq" id="XP_013398473.1"/>
    </source>
</evidence>
<evidence type="ECO:0000256" key="3">
    <source>
        <dbReference type="ARBA" id="ARBA00022989"/>
    </source>
</evidence>
<dbReference type="GeneID" id="106164962"/>
<dbReference type="RefSeq" id="XP_013398473.1">
    <property type="nucleotide sequence ID" value="XM_013543019.1"/>
</dbReference>
<dbReference type="PANTHER" id="PTHR21191:SF16">
    <property type="entry name" value="AQUAPORIN"/>
    <property type="match status" value="1"/>
</dbReference>
<evidence type="ECO:0000256" key="5">
    <source>
        <dbReference type="SAM" id="Phobius"/>
    </source>
</evidence>
<dbReference type="OMA" id="YHELECA"/>
<keyword evidence="6" id="KW-1185">Reference proteome</keyword>
<dbReference type="Proteomes" id="UP000085678">
    <property type="component" value="Unplaced"/>
</dbReference>
<dbReference type="InterPro" id="IPR023271">
    <property type="entry name" value="Aquaporin-like"/>
</dbReference>
<feature type="transmembrane region" description="Helical" evidence="5">
    <location>
        <begin position="36"/>
        <end position="53"/>
    </location>
</feature>
<feature type="transmembrane region" description="Helical" evidence="5">
    <location>
        <begin position="186"/>
        <end position="208"/>
    </location>
</feature>
<dbReference type="InterPro" id="IPR051883">
    <property type="entry name" value="AQP11/12_channel"/>
</dbReference>
<dbReference type="InParanoid" id="A0A1S3IK37"/>
<accession>A0A1S3IK37</accession>
<proteinExistence type="predicted"/>
<name>A0A1S3IK37_LINAN</name>
<evidence type="ECO:0000256" key="1">
    <source>
        <dbReference type="ARBA" id="ARBA00004141"/>
    </source>
</evidence>
<protein>
    <submittedName>
        <fullName evidence="7">Aquaporin-11</fullName>
    </submittedName>
</protein>
<comment type="subcellular location">
    <subcellularLocation>
        <location evidence="1">Membrane</location>
        <topology evidence="1">Multi-pass membrane protein</topology>
    </subcellularLocation>
</comment>
<sequence length="289" mass="32003">MATKQKPVTKNASDLESGTGDYVELMWDYLHDHEDLHNFTTCLISFIVTIIVTRTSKRIVRAALPQSAQEHAIDFIASFQECVYTWEACVLLSFYGDVAFGLALLAAELFDWWTQSEGECNPCGKFALFVNKEQGLGSTLVAMALQMLAGPVSYWFSMGLWSFQLCPTHADRWSKFACASDLTVDIPLGTVIEMACAIASIWLALNALPFLGKLEDPIKVTLNVLLVMICLHFTGGYFNPANASAQGFGCPGNTKLEHIIVYWLGPLMGTVLAVVLTNHFKKTEKKKEE</sequence>
<dbReference type="PANTHER" id="PTHR21191">
    <property type="entry name" value="AQUAPORIN"/>
    <property type="match status" value="1"/>
</dbReference>
<keyword evidence="3 5" id="KW-1133">Transmembrane helix</keyword>
<dbReference type="SUPFAM" id="SSF81338">
    <property type="entry name" value="Aquaporin-like"/>
    <property type="match status" value="1"/>
</dbReference>
<feature type="transmembrane region" description="Helical" evidence="5">
    <location>
        <begin position="220"/>
        <end position="239"/>
    </location>
</feature>